<feature type="transmembrane region" description="Helical" evidence="6">
    <location>
        <begin position="359"/>
        <end position="383"/>
    </location>
</feature>
<keyword evidence="4 6" id="KW-1133">Transmembrane helix</keyword>
<organism evidence="8 9">
    <name type="scientific">Phycicoccus elongatus Lp2</name>
    <dbReference type="NCBI Taxonomy" id="1193181"/>
    <lineage>
        <taxon>Bacteria</taxon>
        <taxon>Bacillati</taxon>
        <taxon>Actinomycetota</taxon>
        <taxon>Actinomycetes</taxon>
        <taxon>Micrococcales</taxon>
        <taxon>Intrasporangiaceae</taxon>
        <taxon>Phycicoccus</taxon>
    </lineage>
</organism>
<reference evidence="8 9" key="1">
    <citation type="journal article" date="2013" name="ISME J.">
        <title>A metabolic model for members of the genus Tetrasphaera involved in enhanced biological phosphorus removal.</title>
        <authorList>
            <person name="Kristiansen R."/>
            <person name="Nguyen H.T.T."/>
            <person name="Saunders A.M."/>
            <person name="Nielsen J.L."/>
            <person name="Wimmer R."/>
            <person name="Le V.Q."/>
            <person name="McIlroy S.J."/>
            <person name="Petrovski S."/>
            <person name="Seviour R.J."/>
            <person name="Calteau A."/>
            <person name="Nielsen K.L."/>
            <person name="Nielsen P.H."/>
        </authorList>
    </citation>
    <scope>NUCLEOTIDE SEQUENCE [LARGE SCALE GENOMIC DNA]</scope>
    <source>
        <strain evidence="8 9">Lp2</strain>
    </source>
</reference>
<protein>
    <submittedName>
        <fullName evidence="8">Putative transporter</fullName>
    </submittedName>
</protein>
<feature type="transmembrane region" description="Helical" evidence="6">
    <location>
        <begin position="241"/>
        <end position="261"/>
    </location>
</feature>
<feature type="transmembrane region" description="Helical" evidence="6">
    <location>
        <begin position="297"/>
        <end position="320"/>
    </location>
</feature>
<keyword evidence="5 6" id="KW-0472">Membrane</keyword>
<dbReference type="CDD" id="cd17324">
    <property type="entry name" value="MFS_NepI_like"/>
    <property type="match status" value="1"/>
</dbReference>
<dbReference type="HOGENOM" id="CLU_001265_61_2_11"/>
<dbReference type="PANTHER" id="PTHR43124:SF3">
    <property type="entry name" value="CHLORAMPHENICOL EFFLUX PUMP RV0191"/>
    <property type="match status" value="1"/>
</dbReference>
<evidence type="ECO:0000256" key="2">
    <source>
        <dbReference type="ARBA" id="ARBA00022475"/>
    </source>
</evidence>
<feature type="transmembrane region" description="Helical" evidence="6">
    <location>
        <begin position="138"/>
        <end position="160"/>
    </location>
</feature>
<dbReference type="STRING" id="1193181.BN10_230008"/>
<proteinExistence type="predicted"/>
<feature type="domain" description="Major facilitator superfamily (MFS) profile" evidence="7">
    <location>
        <begin position="10"/>
        <end position="390"/>
    </location>
</feature>
<evidence type="ECO:0000313" key="8">
    <source>
        <dbReference type="EMBL" id="CCH69565.1"/>
    </source>
</evidence>
<name>N0E1D7_9MICO</name>
<dbReference type="PANTHER" id="PTHR43124">
    <property type="entry name" value="PURINE EFFLUX PUMP PBUE"/>
    <property type="match status" value="1"/>
</dbReference>
<dbReference type="PROSITE" id="PS50850">
    <property type="entry name" value="MFS"/>
    <property type="match status" value="1"/>
</dbReference>
<keyword evidence="2" id="KW-1003">Cell membrane</keyword>
<evidence type="ECO:0000256" key="4">
    <source>
        <dbReference type="ARBA" id="ARBA00022989"/>
    </source>
</evidence>
<dbReference type="AlphaFoldDB" id="N0E1D7"/>
<dbReference type="SUPFAM" id="SSF103473">
    <property type="entry name" value="MFS general substrate transporter"/>
    <property type="match status" value="1"/>
</dbReference>
<gene>
    <name evidence="8" type="ORF">BN10_230008</name>
</gene>
<dbReference type="OrthoDB" id="9814237at2"/>
<feature type="transmembrane region" description="Helical" evidence="6">
    <location>
        <begin position="332"/>
        <end position="353"/>
    </location>
</feature>
<keyword evidence="3 6" id="KW-0812">Transmembrane</keyword>
<dbReference type="InterPro" id="IPR050189">
    <property type="entry name" value="MFS_Efflux_Transporters"/>
</dbReference>
<feature type="transmembrane region" description="Helical" evidence="6">
    <location>
        <begin position="48"/>
        <end position="69"/>
    </location>
</feature>
<evidence type="ECO:0000256" key="3">
    <source>
        <dbReference type="ARBA" id="ARBA00022692"/>
    </source>
</evidence>
<dbReference type="GO" id="GO:0005886">
    <property type="term" value="C:plasma membrane"/>
    <property type="evidence" value="ECO:0007669"/>
    <property type="project" value="UniProtKB-SubCell"/>
</dbReference>
<dbReference type="Pfam" id="PF07690">
    <property type="entry name" value="MFS_1"/>
    <property type="match status" value="1"/>
</dbReference>
<dbReference type="Proteomes" id="UP000013167">
    <property type="component" value="Unassembled WGS sequence"/>
</dbReference>
<dbReference type="EMBL" id="CAIZ01000090">
    <property type="protein sequence ID" value="CCH69565.1"/>
    <property type="molecule type" value="Genomic_DNA"/>
</dbReference>
<dbReference type="InterPro" id="IPR011701">
    <property type="entry name" value="MFS"/>
</dbReference>
<dbReference type="InterPro" id="IPR036259">
    <property type="entry name" value="MFS_trans_sf"/>
</dbReference>
<feature type="transmembrane region" description="Helical" evidence="6">
    <location>
        <begin position="208"/>
        <end position="229"/>
    </location>
</feature>
<accession>N0E1D7</accession>
<evidence type="ECO:0000256" key="6">
    <source>
        <dbReference type="SAM" id="Phobius"/>
    </source>
</evidence>
<dbReference type="Gene3D" id="1.20.1250.20">
    <property type="entry name" value="MFS general substrate transporter like domains"/>
    <property type="match status" value="2"/>
</dbReference>
<comment type="subcellular location">
    <subcellularLocation>
        <location evidence="1">Cell membrane</location>
        <topology evidence="1">Multi-pass membrane protein</topology>
    </subcellularLocation>
</comment>
<comment type="caution">
    <text evidence="8">The sequence shown here is derived from an EMBL/GenBank/DDBJ whole genome shotgun (WGS) entry which is preliminary data.</text>
</comment>
<feature type="transmembrane region" description="Helical" evidence="6">
    <location>
        <begin position="76"/>
        <end position="97"/>
    </location>
</feature>
<feature type="transmembrane region" description="Helical" evidence="6">
    <location>
        <begin position="166"/>
        <end position="188"/>
    </location>
</feature>
<evidence type="ECO:0000259" key="7">
    <source>
        <dbReference type="PROSITE" id="PS50850"/>
    </source>
</evidence>
<dbReference type="eggNOG" id="COG2814">
    <property type="taxonomic scope" value="Bacteria"/>
</dbReference>
<evidence type="ECO:0000313" key="9">
    <source>
        <dbReference type="Proteomes" id="UP000013167"/>
    </source>
</evidence>
<dbReference type="InterPro" id="IPR020846">
    <property type="entry name" value="MFS_dom"/>
</dbReference>
<dbReference type="GO" id="GO:0022857">
    <property type="term" value="F:transmembrane transporter activity"/>
    <property type="evidence" value="ECO:0007669"/>
    <property type="project" value="InterPro"/>
</dbReference>
<evidence type="ECO:0000256" key="1">
    <source>
        <dbReference type="ARBA" id="ARBA00004651"/>
    </source>
</evidence>
<dbReference type="RefSeq" id="WP_010849475.1">
    <property type="nucleotide sequence ID" value="NZ_HF570956.1"/>
</dbReference>
<evidence type="ECO:0000256" key="5">
    <source>
        <dbReference type="ARBA" id="ARBA00023136"/>
    </source>
</evidence>
<feature type="transmembrane region" description="Helical" evidence="6">
    <location>
        <begin position="273"/>
        <end position="291"/>
    </location>
</feature>
<feature type="transmembrane region" description="Helical" evidence="6">
    <location>
        <begin position="12"/>
        <end position="36"/>
    </location>
</feature>
<feature type="transmembrane region" description="Helical" evidence="6">
    <location>
        <begin position="103"/>
        <end position="126"/>
    </location>
</feature>
<keyword evidence="9" id="KW-1185">Reference proteome</keyword>
<sequence>MTTPKHSSLATIALILGGVAIGITEFVTMGLLPQIAGGVRVDIPTAGHAISAYAVGVVIGAPVLAAWGASKPRKGLLLGLVVAIIVGNVLSALAPGYGSLVGARVLAGLPHGAYFGVATLVAIDLAPAGQAGRAVGRVMLGIPIANVAGVPLVTWMGQAIGWRSAYWFVAVVALGALAMIAVFVPRIVQADANSVMQELRAFGSMQVALTFIAGSIGFGGMFAMYSYVAPLITEVAGQPERFVPVALFAFGLGGIVGNTIGGRMSDWSVLRTIVIASVGMSVVLVVLALVAKWFVAAVLFVFIASLFAAILAVGVMMRLITVANSAKTLGAASAHASLNIANAVGAWLGGIVIARGHGYAAPSLVGAVLALGGLVVFGLSILFHKREQVAMDVTS</sequence>